<evidence type="ECO:0000256" key="3">
    <source>
        <dbReference type="SAM" id="SignalP"/>
    </source>
</evidence>
<organism evidence="4 5">
    <name type="scientific">Ruegeria denitrificans</name>
    <dbReference type="NCBI Taxonomy" id="1715692"/>
    <lineage>
        <taxon>Bacteria</taxon>
        <taxon>Pseudomonadati</taxon>
        <taxon>Pseudomonadota</taxon>
        <taxon>Alphaproteobacteria</taxon>
        <taxon>Rhodobacterales</taxon>
        <taxon>Roseobacteraceae</taxon>
        <taxon>Ruegeria</taxon>
    </lineage>
</organism>
<dbReference type="STRING" id="1715692.RUE5091_01953"/>
<keyword evidence="3" id="KW-0732">Signal</keyword>
<keyword evidence="1" id="KW-0175">Coiled coil</keyword>
<dbReference type="RefSeq" id="WP_058281666.1">
    <property type="nucleotide sequence ID" value="NZ_CYUD01000005.1"/>
</dbReference>
<evidence type="ECO:0000313" key="5">
    <source>
        <dbReference type="Proteomes" id="UP000051260"/>
    </source>
</evidence>
<feature type="compositionally biased region" description="Polar residues" evidence="2">
    <location>
        <begin position="124"/>
        <end position="133"/>
    </location>
</feature>
<feature type="chain" id="PRO_5006064995" evidence="3">
    <location>
        <begin position="28"/>
        <end position="344"/>
    </location>
</feature>
<feature type="coiled-coil region" evidence="1">
    <location>
        <begin position="197"/>
        <end position="294"/>
    </location>
</feature>
<sequence length="344" mass="35952">MTTKSTVFLKAAAIAIGLMGCTAIVGAFSVPDAAYAKEGKGNGGGNGNGEGGKGKGNGGDRGNGKGGGGKGKSKADASGASKSHGKNSAGRAAGKSHLKQGSGQSKTGKFSLKGLFGGKKNGTSKVTQKNSRVNRVSVEPTHVVKSVRPKVRTKRYKMADLLGVHPSALGALNAANASETALNNAAPHSRVGRIAHYRDTVLAGEELREELEEKQNELSDLTPPERPISDIEEDLEAAVEDVQENKDRVDELEKELQEAGGSDPDIEKELEEANAALSESIEEAQNLSDEQQSAIEYEETATAVEDLTHAVEDQAITEREALENAANKPVTDEVEATVKSILGL</sequence>
<feature type="signal peptide" evidence="3">
    <location>
        <begin position="1"/>
        <end position="27"/>
    </location>
</feature>
<keyword evidence="5" id="KW-1185">Reference proteome</keyword>
<gene>
    <name evidence="4" type="ORF">RUE5091_01953</name>
</gene>
<reference evidence="5" key="1">
    <citation type="submission" date="2015-09" db="EMBL/GenBank/DDBJ databases">
        <authorList>
            <person name="Rodrigo-Torres L."/>
            <person name="Arahal D.R."/>
        </authorList>
    </citation>
    <scope>NUCLEOTIDE SEQUENCE [LARGE SCALE GENOMIC DNA]</scope>
    <source>
        <strain evidence="5">CECT 5091</strain>
    </source>
</reference>
<evidence type="ECO:0000256" key="2">
    <source>
        <dbReference type="SAM" id="MobiDB-lite"/>
    </source>
</evidence>
<protein>
    <submittedName>
        <fullName evidence="4">Uncharacterized protein</fullName>
    </submittedName>
</protein>
<evidence type="ECO:0000256" key="1">
    <source>
        <dbReference type="SAM" id="Coils"/>
    </source>
</evidence>
<dbReference type="EMBL" id="CYUD01000005">
    <property type="protein sequence ID" value="CUJ98690.1"/>
    <property type="molecule type" value="Genomic_DNA"/>
</dbReference>
<accession>A0A0P1I8V7</accession>
<dbReference type="OrthoDB" id="7708240at2"/>
<dbReference type="PROSITE" id="PS51257">
    <property type="entry name" value="PROKAR_LIPOPROTEIN"/>
    <property type="match status" value="1"/>
</dbReference>
<proteinExistence type="predicted"/>
<evidence type="ECO:0000313" key="4">
    <source>
        <dbReference type="EMBL" id="CUJ98690.1"/>
    </source>
</evidence>
<feature type="compositionally biased region" description="Gly residues" evidence="2">
    <location>
        <begin position="41"/>
        <end position="70"/>
    </location>
</feature>
<dbReference type="Proteomes" id="UP000051260">
    <property type="component" value="Unassembled WGS sequence"/>
</dbReference>
<name>A0A0P1I8V7_9RHOB</name>
<dbReference type="AlphaFoldDB" id="A0A0P1I8V7"/>
<feature type="region of interest" description="Disordered" evidence="2">
    <location>
        <begin position="38"/>
        <end position="133"/>
    </location>
</feature>